<protein>
    <submittedName>
        <fullName evidence="1">Uncharacterized protein</fullName>
    </submittedName>
</protein>
<evidence type="ECO:0000313" key="1">
    <source>
        <dbReference type="EMBL" id="KAG7048693.1"/>
    </source>
</evidence>
<organism evidence="1 2">
    <name type="scientific">Colletotrichum scovillei</name>
    <dbReference type="NCBI Taxonomy" id="1209932"/>
    <lineage>
        <taxon>Eukaryota</taxon>
        <taxon>Fungi</taxon>
        <taxon>Dikarya</taxon>
        <taxon>Ascomycota</taxon>
        <taxon>Pezizomycotina</taxon>
        <taxon>Sordariomycetes</taxon>
        <taxon>Hypocreomycetidae</taxon>
        <taxon>Glomerellales</taxon>
        <taxon>Glomerellaceae</taxon>
        <taxon>Colletotrichum</taxon>
        <taxon>Colletotrichum acutatum species complex</taxon>
    </lineage>
</organism>
<comment type="caution">
    <text evidence="1">The sequence shown here is derived from an EMBL/GenBank/DDBJ whole genome shotgun (WGS) entry which is preliminary data.</text>
</comment>
<gene>
    <name evidence="1" type="ORF">JMJ77_014327</name>
</gene>
<accession>A0A9P7R385</accession>
<evidence type="ECO:0000313" key="2">
    <source>
        <dbReference type="Proteomes" id="UP000699042"/>
    </source>
</evidence>
<reference evidence="1" key="1">
    <citation type="submission" date="2021-05" db="EMBL/GenBank/DDBJ databases">
        <title>Comparative genomics of three Colletotrichum scovillei strains and genetic complementation revealed genes involved fungal growth and virulence on chili pepper.</title>
        <authorList>
            <person name="Hsieh D.-K."/>
            <person name="Chuang S.-C."/>
            <person name="Chen C.-Y."/>
            <person name="Chao Y.-T."/>
            <person name="Lu M.-Y.J."/>
            <person name="Lee M.-H."/>
            <person name="Shih M.-C."/>
        </authorList>
    </citation>
    <scope>NUCLEOTIDE SEQUENCE</scope>
    <source>
        <strain evidence="1">Coll-153</strain>
    </source>
</reference>
<dbReference type="AlphaFoldDB" id="A0A9P7R385"/>
<dbReference type="Proteomes" id="UP000699042">
    <property type="component" value="Unassembled WGS sequence"/>
</dbReference>
<keyword evidence="2" id="KW-1185">Reference proteome</keyword>
<name>A0A9P7R385_9PEZI</name>
<proteinExistence type="predicted"/>
<dbReference type="EMBL" id="JAESDN010000006">
    <property type="protein sequence ID" value="KAG7048693.1"/>
    <property type="molecule type" value="Genomic_DNA"/>
</dbReference>
<sequence>MQSGSAATQYQPLRLSRFLSMLSKFLAQADSCLNSHNFRYANPDDQEYASTGTCLVCSRSPELRRTRVRGIDS</sequence>